<evidence type="ECO:0000259" key="4">
    <source>
        <dbReference type="Pfam" id="PF07808"/>
    </source>
</evidence>
<dbReference type="InterPro" id="IPR012916">
    <property type="entry name" value="RED_N"/>
</dbReference>
<dbReference type="InterPro" id="IPR039896">
    <property type="entry name" value="Red-like"/>
</dbReference>
<feature type="region of interest" description="Disordered" evidence="3">
    <location>
        <begin position="328"/>
        <end position="412"/>
    </location>
</feature>
<evidence type="ECO:0000313" key="5">
    <source>
        <dbReference type="EMBL" id="UKJ89258.2"/>
    </source>
</evidence>
<name>A0A976M646_THEOR</name>
<dbReference type="Pfam" id="PF07808">
    <property type="entry name" value="RED_N"/>
    <property type="match status" value="1"/>
</dbReference>
<reference evidence="5" key="1">
    <citation type="submission" date="2022-07" db="EMBL/GenBank/DDBJ databases">
        <title>Evaluation of T. orientalis genome assembly methods using nanopore sequencing and analysis of variation between genomes.</title>
        <authorList>
            <person name="Yam J."/>
            <person name="Micallef M.L."/>
            <person name="Liu M."/>
            <person name="Djordjevic S.P."/>
            <person name="Bogema D.R."/>
            <person name="Jenkins C."/>
        </authorList>
    </citation>
    <scope>NUCLEOTIDE SEQUENCE</scope>
    <source>
        <strain evidence="5">Fish Creek</strain>
    </source>
</reference>
<dbReference type="EMBL" id="CP056066">
    <property type="protein sequence ID" value="UKJ89258.2"/>
    <property type="molecule type" value="Genomic_DNA"/>
</dbReference>
<dbReference type="PANTHER" id="PTHR12765">
    <property type="entry name" value="RED PROTEIN IK FACTOR CYTOKINE IK"/>
    <property type="match status" value="1"/>
</dbReference>
<evidence type="ECO:0000256" key="2">
    <source>
        <dbReference type="ARBA" id="ARBA00023242"/>
    </source>
</evidence>
<comment type="subcellular location">
    <subcellularLocation>
        <location evidence="1">Nucleus</location>
    </subcellularLocation>
</comment>
<protein>
    <recommendedName>
        <fullName evidence="4">RED-like N-terminal domain-containing protein</fullName>
    </recommendedName>
</protein>
<sequence>MGGDKSDFKTVMEKVGIPTNILKKRPKNYKRKFVPNKPEPTAHDPGEGAYRNRALERSQLKEEYRRVQEEYELFRKQTEEESRYMGGDEEHTHLVKGLDYKLLEKVKRQLEATASDSKDVGQSNDHGDFCFTEFGFAFYKRFFYHTNPNSVNFNRKLDQTIDLLSKGYKFKANKILNLTYNFSLPNDDLPSIVINDSGTNSSASLLANNLALKKDLVEAFNWHAENRKRKKSERLPFRPAGTATATGHQDDSDDSEDDIYQGVEKYRPDEFNEEAIASLAGDKGHLETVTGPEPEGTPADTGAHGLPALQPASEPRTRGLTYRVPEKLLKRRKPPQTQTPDLHPDMGLLSDVDLDDSDEETVAKKPAKRRAKGAGNEWTQIQEIMREKELSVDDYKITTSSNKDSNNRFKVA</sequence>
<dbReference type="OrthoDB" id="3366823at2759"/>
<feature type="domain" description="RED-like N-terminal" evidence="4">
    <location>
        <begin position="74"/>
        <end position="119"/>
    </location>
</feature>
<gene>
    <name evidence="5" type="ORF">MACJ_002506</name>
</gene>
<evidence type="ECO:0000256" key="1">
    <source>
        <dbReference type="ARBA" id="ARBA00004123"/>
    </source>
</evidence>
<organism evidence="5 6">
    <name type="scientific">Theileria orientalis</name>
    <dbReference type="NCBI Taxonomy" id="68886"/>
    <lineage>
        <taxon>Eukaryota</taxon>
        <taxon>Sar</taxon>
        <taxon>Alveolata</taxon>
        <taxon>Apicomplexa</taxon>
        <taxon>Aconoidasida</taxon>
        <taxon>Piroplasmida</taxon>
        <taxon>Theileriidae</taxon>
        <taxon>Theileria</taxon>
    </lineage>
</organism>
<feature type="region of interest" description="Disordered" evidence="3">
    <location>
        <begin position="281"/>
        <end position="313"/>
    </location>
</feature>
<keyword evidence="2" id="KW-0539">Nucleus</keyword>
<proteinExistence type="predicted"/>
<dbReference type="Proteomes" id="UP000244803">
    <property type="component" value="Chromosome 3"/>
</dbReference>
<feature type="region of interest" description="Disordered" evidence="3">
    <location>
        <begin position="31"/>
        <end position="52"/>
    </location>
</feature>
<dbReference type="GO" id="GO:0005634">
    <property type="term" value="C:nucleus"/>
    <property type="evidence" value="ECO:0007669"/>
    <property type="project" value="UniProtKB-SubCell"/>
</dbReference>
<feature type="region of interest" description="Disordered" evidence="3">
    <location>
        <begin position="228"/>
        <end position="257"/>
    </location>
</feature>
<evidence type="ECO:0000256" key="3">
    <source>
        <dbReference type="SAM" id="MobiDB-lite"/>
    </source>
</evidence>
<accession>A0A976M646</accession>
<feature type="compositionally biased region" description="Basic and acidic residues" evidence="3">
    <location>
        <begin position="384"/>
        <end position="396"/>
    </location>
</feature>
<evidence type="ECO:0000313" key="6">
    <source>
        <dbReference type="Proteomes" id="UP000244803"/>
    </source>
</evidence>
<dbReference type="AlphaFoldDB" id="A0A976M646"/>